<accession>A0ABW1F143</accession>
<evidence type="ECO:0000313" key="2">
    <source>
        <dbReference type="EMBL" id="MFC5888122.1"/>
    </source>
</evidence>
<dbReference type="EMBL" id="JBHSOD010000035">
    <property type="protein sequence ID" value="MFC5888122.1"/>
    <property type="molecule type" value="Genomic_DNA"/>
</dbReference>
<evidence type="ECO:0000313" key="3">
    <source>
        <dbReference type="Proteomes" id="UP001596067"/>
    </source>
</evidence>
<dbReference type="InterPro" id="IPR027417">
    <property type="entry name" value="P-loop_NTPase"/>
</dbReference>
<organism evidence="2 3">
    <name type="scientific">Kitasatospora aburaviensis</name>
    <dbReference type="NCBI Taxonomy" id="67265"/>
    <lineage>
        <taxon>Bacteria</taxon>
        <taxon>Bacillati</taxon>
        <taxon>Actinomycetota</taxon>
        <taxon>Actinomycetes</taxon>
        <taxon>Kitasatosporales</taxon>
        <taxon>Streptomycetaceae</taxon>
        <taxon>Kitasatospora</taxon>
    </lineage>
</organism>
<dbReference type="Pfam" id="PF13671">
    <property type="entry name" value="AAA_33"/>
    <property type="match status" value="1"/>
</dbReference>
<reference evidence="3" key="1">
    <citation type="journal article" date="2019" name="Int. J. Syst. Evol. Microbiol.">
        <title>The Global Catalogue of Microorganisms (GCM) 10K type strain sequencing project: providing services to taxonomists for standard genome sequencing and annotation.</title>
        <authorList>
            <consortium name="The Broad Institute Genomics Platform"/>
            <consortium name="The Broad Institute Genome Sequencing Center for Infectious Disease"/>
            <person name="Wu L."/>
            <person name="Ma J."/>
        </authorList>
    </citation>
    <scope>NUCLEOTIDE SEQUENCE [LARGE SCALE GENOMIC DNA]</scope>
    <source>
        <strain evidence="3">CGMCC 4.1469</strain>
    </source>
</reference>
<comment type="caution">
    <text evidence="2">The sequence shown here is derived from an EMBL/GenBank/DDBJ whole genome shotgun (WGS) entry which is preliminary data.</text>
</comment>
<sequence length="120" mass="13137">MPRTRGPAVEQKNSTGNSTNVEATVRAGLAERARRHGQPLLAIVMTTPLDVCLRRNSERPANRRVPDDVLRWQHQLAAEAWAPVGTQPQPTGRPYASASYLLKKDWTVGIVRNGPSSSAT</sequence>
<proteinExistence type="predicted"/>
<feature type="region of interest" description="Disordered" evidence="1">
    <location>
        <begin position="1"/>
        <end position="22"/>
    </location>
</feature>
<evidence type="ECO:0000256" key="1">
    <source>
        <dbReference type="SAM" id="MobiDB-lite"/>
    </source>
</evidence>
<protein>
    <submittedName>
        <fullName evidence="2">AAA family ATPase</fullName>
    </submittedName>
</protein>
<dbReference type="Proteomes" id="UP001596067">
    <property type="component" value="Unassembled WGS sequence"/>
</dbReference>
<dbReference type="RefSeq" id="WP_380235982.1">
    <property type="nucleotide sequence ID" value="NZ_BAAAVH010000069.1"/>
</dbReference>
<name>A0ABW1F143_9ACTN</name>
<keyword evidence="3" id="KW-1185">Reference proteome</keyword>
<gene>
    <name evidence="2" type="ORF">ACFP0N_24465</name>
</gene>
<feature type="compositionally biased region" description="Polar residues" evidence="1">
    <location>
        <begin position="11"/>
        <end position="22"/>
    </location>
</feature>
<dbReference type="Gene3D" id="3.40.50.300">
    <property type="entry name" value="P-loop containing nucleotide triphosphate hydrolases"/>
    <property type="match status" value="1"/>
</dbReference>